<evidence type="ECO:0000313" key="2">
    <source>
        <dbReference type="EMBL" id="VEL44124.1"/>
    </source>
</evidence>
<evidence type="ECO:0000313" key="3">
    <source>
        <dbReference type="Proteomes" id="UP000784294"/>
    </source>
</evidence>
<dbReference type="Proteomes" id="UP000784294">
    <property type="component" value="Unassembled WGS sequence"/>
</dbReference>
<reference evidence="2" key="1">
    <citation type="submission" date="2018-11" db="EMBL/GenBank/DDBJ databases">
        <authorList>
            <consortium name="Pathogen Informatics"/>
        </authorList>
    </citation>
    <scope>NUCLEOTIDE SEQUENCE</scope>
</reference>
<dbReference type="AlphaFoldDB" id="A0A448XST2"/>
<protein>
    <submittedName>
        <fullName evidence="2">Uncharacterized protein</fullName>
    </submittedName>
</protein>
<dbReference type="EMBL" id="CAAALY010290080">
    <property type="protein sequence ID" value="VEL44124.1"/>
    <property type="molecule type" value="Genomic_DNA"/>
</dbReference>
<accession>A0A448XST2</accession>
<proteinExistence type="predicted"/>
<evidence type="ECO:0000256" key="1">
    <source>
        <dbReference type="SAM" id="MobiDB-lite"/>
    </source>
</evidence>
<feature type="region of interest" description="Disordered" evidence="1">
    <location>
        <begin position="19"/>
        <end position="85"/>
    </location>
</feature>
<sequence length="126" mass="13752">MSLRPITTRLARWVNIAQTAGPIRRQHWSPCPIEASVERRQGRGGKKRKEGGGGEGDDDRGRLSRPGQYAGRASLCTKDPGPVVSATSRYLPARVRVRVRASNARCRAQQNDVEDVESAGEQGKCA</sequence>
<organism evidence="2 3">
    <name type="scientific">Protopolystoma xenopodis</name>
    <dbReference type="NCBI Taxonomy" id="117903"/>
    <lineage>
        <taxon>Eukaryota</taxon>
        <taxon>Metazoa</taxon>
        <taxon>Spiralia</taxon>
        <taxon>Lophotrochozoa</taxon>
        <taxon>Platyhelminthes</taxon>
        <taxon>Monogenea</taxon>
        <taxon>Polyopisthocotylea</taxon>
        <taxon>Polystomatidea</taxon>
        <taxon>Polystomatidae</taxon>
        <taxon>Protopolystoma</taxon>
    </lineage>
</organism>
<name>A0A448XST2_9PLAT</name>
<gene>
    <name evidence="2" type="ORF">PXEA_LOCUS37564</name>
</gene>
<keyword evidence="3" id="KW-1185">Reference proteome</keyword>
<comment type="caution">
    <text evidence="2">The sequence shown here is derived from an EMBL/GenBank/DDBJ whole genome shotgun (WGS) entry which is preliminary data.</text>
</comment>
<feature type="region of interest" description="Disordered" evidence="1">
    <location>
        <begin position="102"/>
        <end position="126"/>
    </location>
</feature>